<dbReference type="AlphaFoldDB" id="A0A3N7JWY8"/>
<organism evidence="2 3">
    <name type="scientific">Piscinibacter terrae</name>
    <dbReference type="NCBI Taxonomy" id="2496871"/>
    <lineage>
        <taxon>Bacteria</taxon>
        <taxon>Pseudomonadati</taxon>
        <taxon>Pseudomonadota</taxon>
        <taxon>Betaproteobacteria</taxon>
        <taxon>Burkholderiales</taxon>
        <taxon>Sphaerotilaceae</taxon>
        <taxon>Piscinibacter</taxon>
    </lineage>
</organism>
<dbReference type="InterPro" id="IPR032875">
    <property type="entry name" value="Succ_CoA_lig_flav_dom"/>
</dbReference>
<dbReference type="SUPFAM" id="SSF48256">
    <property type="entry name" value="Citrate synthase"/>
    <property type="match status" value="1"/>
</dbReference>
<dbReference type="InterPro" id="IPR016102">
    <property type="entry name" value="Succinyl-CoA_synth-like"/>
</dbReference>
<evidence type="ECO:0000259" key="1">
    <source>
        <dbReference type="Pfam" id="PF13607"/>
    </source>
</evidence>
<dbReference type="OrthoDB" id="9042242at2"/>
<proteinExistence type="predicted"/>
<dbReference type="Pfam" id="PF13607">
    <property type="entry name" value="Succ_CoA_lig"/>
    <property type="match status" value="1"/>
</dbReference>
<dbReference type="GO" id="GO:0009361">
    <property type="term" value="C:succinate-CoA ligase complex (ADP-forming)"/>
    <property type="evidence" value="ECO:0007669"/>
    <property type="project" value="TreeGrafter"/>
</dbReference>
<gene>
    <name evidence="2" type="ORF">DZC73_20090</name>
</gene>
<reference evidence="2 3" key="2">
    <citation type="submission" date="2018-12" db="EMBL/GenBank/DDBJ databases">
        <title>Rhizobacter gummiphilus sp. nov., a rubber-degrading bacterium isolated from the soil of a botanical garden in Japan.</title>
        <authorList>
            <person name="Shunsuke S.S."/>
        </authorList>
    </citation>
    <scope>NUCLEOTIDE SEQUENCE [LARGE SCALE GENOMIC DNA]</scope>
    <source>
        <strain evidence="2 3">S-16</strain>
    </source>
</reference>
<dbReference type="InterPro" id="IPR036291">
    <property type="entry name" value="NAD(P)-bd_dom_sf"/>
</dbReference>
<accession>A0A3N7JWY8</accession>
<dbReference type="GO" id="GO:0006099">
    <property type="term" value="P:tricarboxylic acid cycle"/>
    <property type="evidence" value="ECO:0007669"/>
    <property type="project" value="TreeGrafter"/>
</dbReference>
<protein>
    <submittedName>
        <fullName evidence="2">CoA-binding protein</fullName>
    </submittedName>
</protein>
<keyword evidence="3" id="KW-1185">Reference proteome</keyword>
<name>A0A3N7JWY8_9BURK</name>
<dbReference type="SUPFAM" id="SSF51735">
    <property type="entry name" value="NAD(P)-binding Rossmann-fold domains"/>
    <property type="match status" value="1"/>
</dbReference>
<dbReference type="GO" id="GO:0004775">
    <property type="term" value="F:succinate-CoA ligase (ADP-forming) activity"/>
    <property type="evidence" value="ECO:0007669"/>
    <property type="project" value="TreeGrafter"/>
</dbReference>
<dbReference type="Proteomes" id="UP000267464">
    <property type="component" value="Unassembled WGS sequence"/>
</dbReference>
<dbReference type="Gene3D" id="3.40.50.261">
    <property type="entry name" value="Succinyl-CoA synthetase domains"/>
    <property type="match status" value="1"/>
</dbReference>
<sequence>MQGNHWHKTGVGDFKYHVGVSSLRQIATREDRVCVLNILGGESSEVTPVSHAYSGGNVVFGTAPGKAGAVLETAIGTVPVYDNVRDGLAAGHRFNCGVVYLPPSAARDGVAELIRVNPELRKIFIITEKISVHDAREIRAMGQQHGIDIFGANGLGVADAWNQVRIGGALGGDKPGDSLRRGSIAIFSNSGGFSTTIAQYLRMAGWGTTTVISSGKDVYIHYAAPEFAFALANDARSKAAVLYCEPGGYYELDAQFTKPVVACVVGRWKSKLTRAVGHAGAMAGGDDDAQAKERWFMEKFGVDAAFTPDKPVCSAKGALVTNIAHIPAALTAVMRANATLPDFAPEGSLALKPWFGSDEGLDLPEEMRIPVVEAVAPYNEQVAALNAQIGGVVPRQGMKDASGASQMDAKTQVSSLHGTSMLQAATLPFEAHVALALVHDVGGENDHKLIAPAVAAHVNLHGRPELDAAQACRDAGNAPNAVLAAAAAIIGPRRQESARTALKFMIERFHSAGLGMEFGASLSDSFDISRVDAGEEPGLTSDVPDPRARSLMSGVEERGGRSVFLRWLKSLPGHPTEAAVLAAVSATLAWGPLSRKRISRTTAESFPWWLQLFGTLIGASADASRHEPGSFCGIAQPDLLCSASLGEIAFAALLGRTPQPDDLFAFQTLVGLLLTNGPGAISSQGAKGAVSSDGPEQPERVQLNKALIGFLSHTGYAHGGNGYEGIAYLCEQFRDTGLKDPGAKDHGIDVQSLAARAVERYAEYKKARKALGSQDIAKLPGVNHPVFKDKPINHDPREVFIAKLSAERGETNVFHAFYRALVQQLFDAGVSRNVYCVNVDAVIAALLLKMLWKPLQAGAMDERDLEAAAFTIFLYPRMLGCAAEVDDHLNRGFNMDTRTPASQCRFVA</sequence>
<dbReference type="EMBL" id="QUSW01000005">
    <property type="protein sequence ID" value="RQP23395.1"/>
    <property type="molecule type" value="Genomic_DNA"/>
</dbReference>
<dbReference type="PANTHER" id="PTHR11117">
    <property type="entry name" value="SUCCINYL-COA LIGASE SUBUNIT ALPHA"/>
    <property type="match status" value="1"/>
</dbReference>
<dbReference type="SUPFAM" id="SSF52210">
    <property type="entry name" value="Succinyl-CoA synthetase domains"/>
    <property type="match status" value="1"/>
</dbReference>
<dbReference type="GO" id="GO:0004776">
    <property type="term" value="F:succinate-CoA ligase (GDP-forming) activity"/>
    <property type="evidence" value="ECO:0007669"/>
    <property type="project" value="TreeGrafter"/>
</dbReference>
<dbReference type="Gene3D" id="3.40.50.720">
    <property type="entry name" value="NAD(P)-binding Rossmann-like Domain"/>
    <property type="match status" value="1"/>
</dbReference>
<comment type="caution">
    <text evidence="2">The sequence shown here is derived from an EMBL/GenBank/DDBJ whole genome shotgun (WGS) entry which is preliminary data.</text>
</comment>
<dbReference type="GO" id="GO:0046912">
    <property type="term" value="F:acyltransferase activity, acyl groups converted into alkyl on transfer"/>
    <property type="evidence" value="ECO:0007669"/>
    <property type="project" value="InterPro"/>
</dbReference>
<reference evidence="2 3" key="1">
    <citation type="submission" date="2018-08" db="EMBL/GenBank/DDBJ databases">
        <authorList>
            <person name="Khan S.A."/>
            <person name="Jeon C.O."/>
            <person name="Chun B.H."/>
            <person name="Jeong S.E."/>
        </authorList>
    </citation>
    <scope>NUCLEOTIDE SEQUENCE [LARGE SCALE GENOMIC DNA]</scope>
    <source>
        <strain evidence="2 3">S-16</strain>
    </source>
</reference>
<dbReference type="PANTHER" id="PTHR11117:SF2">
    <property type="entry name" value="SUCCINATE--COA LIGASE [ADP_GDP-FORMING] SUBUNIT ALPHA, MITOCHONDRIAL"/>
    <property type="match status" value="1"/>
</dbReference>
<dbReference type="RefSeq" id="WP_124542149.1">
    <property type="nucleotide sequence ID" value="NZ_QUSW01000005.1"/>
</dbReference>
<feature type="domain" description="Succinyl-CoA synthetase-like flavodoxin" evidence="1">
    <location>
        <begin position="181"/>
        <end position="287"/>
    </location>
</feature>
<evidence type="ECO:0000313" key="3">
    <source>
        <dbReference type="Proteomes" id="UP000267464"/>
    </source>
</evidence>
<dbReference type="InterPro" id="IPR036969">
    <property type="entry name" value="Citrate_synthase_sf"/>
</dbReference>
<evidence type="ECO:0000313" key="2">
    <source>
        <dbReference type="EMBL" id="RQP23395.1"/>
    </source>
</evidence>